<dbReference type="InterPro" id="IPR021319">
    <property type="entry name" value="DUF2921"/>
</dbReference>
<evidence type="ECO:0000259" key="12">
    <source>
        <dbReference type="Pfam" id="PF25333"/>
    </source>
</evidence>
<comment type="pathway">
    <text evidence="3">Protein modification; protein ubiquitination.</text>
</comment>
<dbReference type="EC" id="2.3.2.27" evidence="4"/>
<evidence type="ECO:0000256" key="5">
    <source>
        <dbReference type="ARBA" id="ARBA00022679"/>
    </source>
</evidence>
<evidence type="ECO:0000256" key="8">
    <source>
        <dbReference type="ARBA" id="ARBA00022989"/>
    </source>
</evidence>
<dbReference type="KEGG" id="tcc:18593981"/>
<evidence type="ECO:0000256" key="6">
    <source>
        <dbReference type="ARBA" id="ARBA00022692"/>
    </source>
</evidence>
<dbReference type="Pfam" id="PF11145">
    <property type="entry name" value="DUF2921"/>
    <property type="match status" value="1"/>
</dbReference>
<dbReference type="PANTHER" id="PTHR33389:SF34">
    <property type="entry name" value="DUF2921 FAMILY PROTEIN"/>
    <property type="match status" value="1"/>
</dbReference>
<organism evidence="13 14">
    <name type="scientific">Theobroma cacao</name>
    <name type="common">Cacao</name>
    <name type="synonym">Cocoa</name>
    <dbReference type="NCBI Taxonomy" id="3641"/>
    <lineage>
        <taxon>Eukaryota</taxon>
        <taxon>Viridiplantae</taxon>
        <taxon>Streptophyta</taxon>
        <taxon>Embryophyta</taxon>
        <taxon>Tracheophyta</taxon>
        <taxon>Spermatophyta</taxon>
        <taxon>Magnoliopsida</taxon>
        <taxon>eudicotyledons</taxon>
        <taxon>Gunneridae</taxon>
        <taxon>Pentapetalae</taxon>
        <taxon>rosids</taxon>
        <taxon>malvids</taxon>
        <taxon>Malvales</taxon>
        <taxon>Malvaceae</taxon>
        <taxon>Byttnerioideae</taxon>
        <taxon>Theobroma</taxon>
    </lineage>
</organism>
<evidence type="ECO:0000256" key="1">
    <source>
        <dbReference type="ARBA" id="ARBA00000900"/>
    </source>
</evidence>
<feature type="transmembrane region" description="Helical" evidence="10">
    <location>
        <begin position="661"/>
        <end position="682"/>
    </location>
</feature>
<dbReference type="RefSeq" id="XP_017979733.1">
    <property type="nucleotide sequence ID" value="XM_018124244.1"/>
</dbReference>
<keyword evidence="6 10" id="KW-0812">Transmembrane</keyword>
<evidence type="ECO:0000256" key="10">
    <source>
        <dbReference type="SAM" id="Phobius"/>
    </source>
</evidence>
<keyword evidence="7" id="KW-0833">Ubl conjugation pathway</keyword>
<keyword evidence="5" id="KW-0808">Transferase</keyword>
<evidence type="ECO:0000256" key="3">
    <source>
        <dbReference type="ARBA" id="ARBA00004906"/>
    </source>
</evidence>
<dbReference type="GO" id="GO:0061630">
    <property type="term" value="F:ubiquitin protein ligase activity"/>
    <property type="evidence" value="ECO:0007669"/>
    <property type="project" value="UniProtKB-EC"/>
</dbReference>
<comment type="subcellular location">
    <subcellularLocation>
        <location evidence="2">Endomembrane system</location>
        <topology evidence="2">Multi-pass membrane protein</topology>
    </subcellularLocation>
</comment>
<feature type="domain" description="SWEET-like" evidence="11">
    <location>
        <begin position="652"/>
        <end position="928"/>
    </location>
</feature>
<sequence>MVPKTFSAKTNNLIGLRVPKLSGPLDSCFILLNEISYDVRPTTTLGPVHLSSSERYRVVQESKPVNEEFNISPFPERQNGYYSGGDEVLNSSSSLYYQSESKVLTFEAHHVYTTHVEDVFKVEGNLIFQSSYYYEQSFSGSLYSHLSDSSNRGALDFDFQGFWSRTTGRLCMVGTSYTYSKEGKLLHLAAVLKLNNLKQSSTINTLVTGTMDGLYAADEPNYFGQISLLMFPQVSYQYTKVSKLSTQGCPGGTDVPEKSSLSLSRTRTICNMFLGRASDFELEYGSGCASSKSCNPFGDGIGYLPQVMSLSMIQCSEDKLSLRFLIEFSNDNSMRYYRSSNFSTSLVGEGSWDARKNRLCIAACRIFDASSSLEKSHVGDCTTRLSLRFPAILSIRNTSTVVGEIWSEKPRNESGFFDRILFRNTDRSSSGQIQLQGLKYEYMETDKVKRSCPQKKPKRNSRGQYPDGYSGDMAFHFSIVKGSKEIIGWGSSKPLAVGDQPYQRFPFLTPSSSSRPINYGNESDTSGRLLNISYKISITLRSLNLDAGLNPSNQSSNGYVEIKISAEGVYNSETGNLCMVGCRDLSSANTGSLSHSVDCEVVVNVQFPPLNSDRKGGIIRGSIKSMRETTDRLNFGPLGFSGRAYYRSLALESIWRMDFEMIMSVMSNTLAIVFVVLQIFHVRKNPGVCPFISLLMLVILALGHLLPLVLNLEAMFIQDSERSVWIRSGVWLEMNEVIIRVVTMVAFLLQIRLLMLSWTARCSDEKKKPLWIAEKRGLYVCFPVYIAGGLIAFVLKWRKNLVGTEWHSSYYDHEQVLLSGIRAYAGLILDAFLFPQILFNMFQNSREEALSRFFYIGITLVRLVPHGYDLYRAHNFLGIDDTYIYADPVADYYSTAWDFIIPVLGLFFAATIYMQQRFGGRCFLPQRFQESVIYEELPMASEDQFPQKSST</sequence>
<evidence type="ECO:0000256" key="7">
    <source>
        <dbReference type="ARBA" id="ARBA00022786"/>
    </source>
</evidence>
<dbReference type="GeneID" id="18593981"/>
<feature type="transmembrane region" description="Helical" evidence="10">
    <location>
        <begin position="896"/>
        <end position="914"/>
    </location>
</feature>
<feature type="transmembrane region" description="Helical" evidence="10">
    <location>
        <begin position="817"/>
        <end position="838"/>
    </location>
</feature>
<evidence type="ECO:0000259" key="11">
    <source>
        <dbReference type="Pfam" id="PF11145"/>
    </source>
</evidence>
<feature type="domain" description="DUF2921" evidence="12">
    <location>
        <begin position="58"/>
        <end position="227"/>
    </location>
</feature>
<reference evidence="13" key="1">
    <citation type="journal article" date="1997" name="Nucleic Acids Res.">
        <title>tRNAscan-SE: a program for improved detection of transfer RNA genes in genomic sequence.</title>
        <authorList>
            <person name="Lowe T.M."/>
            <person name="Eddy S.R."/>
        </authorList>
    </citation>
    <scope>NUCLEOTIDE SEQUENCE [LARGE SCALE GENOMIC DNA]</scope>
    <source>
        <strain evidence="13">r\B97-61/B2</strain>
    </source>
</reference>
<feature type="domain" description="DUF2921" evidence="12">
    <location>
        <begin position="255"/>
        <end position="420"/>
    </location>
</feature>
<evidence type="ECO:0000313" key="13">
    <source>
        <dbReference type="Proteomes" id="UP000694886"/>
    </source>
</evidence>
<reference evidence="14" key="2">
    <citation type="submission" date="2025-08" db="UniProtKB">
        <authorList>
            <consortium name="RefSeq"/>
        </authorList>
    </citation>
    <scope>IDENTIFICATION</scope>
</reference>
<feature type="transmembrane region" description="Helical" evidence="10">
    <location>
        <begin position="737"/>
        <end position="756"/>
    </location>
</feature>
<dbReference type="InterPro" id="IPR057425">
    <property type="entry name" value="DUF2921_N"/>
</dbReference>
<dbReference type="Proteomes" id="UP000694886">
    <property type="component" value="Chromosome 7"/>
</dbReference>
<feature type="transmembrane region" description="Helical" evidence="10">
    <location>
        <begin position="777"/>
        <end position="797"/>
    </location>
</feature>
<evidence type="ECO:0000313" key="14">
    <source>
        <dbReference type="RefSeq" id="XP_017979733.1"/>
    </source>
</evidence>
<feature type="domain" description="DUF2921" evidence="12">
    <location>
        <begin position="449"/>
        <end position="638"/>
    </location>
</feature>
<dbReference type="Pfam" id="PF25333">
    <property type="entry name" value="DUF2921_N"/>
    <property type="match status" value="3"/>
</dbReference>
<dbReference type="Gramene" id="Tc07v2_t007180.1">
    <property type="protein sequence ID" value="Tc07v2_p007180.1"/>
    <property type="gene ID" value="Tc07v2_g007180"/>
</dbReference>
<feature type="transmembrane region" description="Helical" evidence="10">
    <location>
        <begin position="694"/>
        <end position="717"/>
    </location>
</feature>
<dbReference type="PANTHER" id="PTHR33389">
    <property type="entry name" value="FAMILY PROTEIN, PUTATIVE (DUF2921)-RELATED"/>
    <property type="match status" value="1"/>
</dbReference>
<protein>
    <recommendedName>
        <fullName evidence="4">RING-type E3 ubiquitin transferase</fullName>
        <ecNumber evidence="4">2.3.2.27</ecNumber>
    </recommendedName>
</protein>
<evidence type="ECO:0000256" key="9">
    <source>
        <dbReference type="ARBA" id="ARBA00023136"/>
    </source>
</evidence>
<proteinExistence type="predicted"/>
<dbReference type="GO" id="GO:0012505">
    <property type="term" value="C:endomembrane system"/>
    <property type="evidence" value="ECO:0007669"/>
    <property type="project" value="UniProtKB-SubCell"/>
</dbReference>
<accession>A0AB32WK15</accession>
<evidence type="ECO:0000256" key="4">
    <source>
        <dbReference type="ARBA" id="ARBA00012483"/>
    </source>
</evidence>
<feature type="transmembrane region" description="Helical" evidence="10">
    <location>
        <begin position="850"/>
        <end position="868"/>
    </location>
</feature>
<evidence type="ECO:0000256" key="2">
    <source>
        <dbReference type="ARBA" id="ARBA00004127"/>
    </source>
</evidence>
<dbReference type="AlphaFoldDB" id="A0AB32WK15"/>
<gene>
    <name evidence="14" type="primary">LOC18593981</name>
</gene>
<keyword evidence="9 10" id="KW-0472">Membrane</keyword>
<keyword evidence="8 10" id="KW-1133">Transmembrane helix</keyword>
<name>A0AB32WK15_THECC</name>
<comment type="catalytic activity">
    <reaction evidence="1">
        <text>S-ubiquitinyl-[E2 ubiquitin-conjugating enzyme]-L-cysteine + [acceptor protein]-L-lysine = [E2 ubiquitin-conjugating enzyme]-L-cysteine + N(6)-ubiquitinyl-[acceptor protein]-L-lysine.</text>
        <dbReference type="EC" id="2.3.2.27"/>
    </reaction>
</comment>